<evidence type="ECO:0000256" key="1">
    <source>
        <dbReference type="ARBA" id="ARBA00022747"/>
    </source>
</evidence>
<dbReference type="AlphaFoldDB" id="A0A9D2LHX6"/>
<name>A0A9D2LHX6_9FIRM</name>
<reference evidence="4" key="1">
    <citation type="journal article" date="2021" name="PeerJ">
        <title>Extensive microbial diversity within the chicken gut microbiome revealed by metagenomics and culture.</title>
        <authorList>
            <person name="Gilroy R."/>
            <person name="Ravi A."/>
            <person name="Getino M."/>
            <person name="Pursley I."/>
            <person name="Horton D.L."/>
            <person name="Alikhan N.F."/>
            <person name="Baker D."/>
            <person name="Gharbi K."/>
            <person name="Hall N."/>
            <person name="Watson M."/>
            <person name="Adriaenssens E.M."/>
            <person name="Foster-Nyarko E."/>
            <person name="Jarju S."/>
            <person name="Secka A."/>
            <person name="Antonio M."/>
            <person name="Oren A."/>
            <person name="Chaudhuri R.R."/>
            <person name="La Ragione R."/>
            <person name="Hildebrand F."/>
            <person name="Pallen M.J."/>
        </authorList>
    </citation>
    <scope>NUCLEOTIDE SEQUENCE</scope>
    <source>
        <strain evidence="4">ChiBcec18-1249</strain>
    </source>
</reference>
<dbReference type="PANTHER" id="PTHR30408:SF12">
    <property type="entry name" value="TYPE I RESTRICTION ENZYME MJAVIII SPECIFICITY SUBUNIT"/>
    <property type="match status" value="1"/>
</dbReference>
<keyword evidence="4" id="KW-0255">Endonuclease</keyword>
<keyword evidence="4" id="KW-0378">Hydrolase</keyword>
<dbReference type="EMBL" id="DWZJ01000030">
    <property type="protein sequence ID" value="HJB12851.1"/>
    <property type="molecule type" value="Genomic_DNA"/>
</dbReference>
<sequence length="379" mass="43851">MALAKYKLGDLLQLCDDRNYDGEYSLEDLKGISIQKRFMETKANMEDVSLSPYILVEPDSFAYVTVTSRNGEKITIAHNTSAQTYIVSSSYVVFKVKRKSLLSSDYLFMYFNRPEFDRYARFHSWGSARETFDWDAMCDIEIELPDMDVQQKYVEIYRSMVANQQSYERGLEELKQTLDILIDEIKHSVERKTVAELLTEVDDRNDSGEITSVQGINITKQFMPSVADTNGVNLKRYKLVRKGQFAYSGMQTGRDECIRIALHQGEDPIIISPAYTVLQVKDPAVLSEYVMIWFSRGESDRHGWFMSDASIRSNLDLDRFYETELPVPEMSIQRAIVEIYNAYMMRRNISERLRSQIKEICPILIRGSLENGGSTQWQD</sequence>
<reference evidence="4" key="2">
    <citation type="submission" date="2021-04" db="EMBL/GenBank/DDBJ databases">
        <authorList>
            <person name="Gilroy R."/>
        </authorList>
    </citation>
    <scope>NUCLEOTIDE SEQUENCE</scope>
    <source>
        <strain evidence="4">ChiBcec18-1249</strain>
    </source>
</reference>
<keyword evidence="4" id="KW-0540">Nuclease</keyword>
<dbReference type="InterPro" id="IPR052021">
    <property type="entry name" value="Type-I_RS_S_subunit"/>
</dbReference>
<evidence type="ECO:0000313" key="5">
    <source>
        <dbReference type="Proteomes" id="UP000823824"/>
    </source>
</evidence>
<dbReference type="Proteomes" id="UP000823824">
    <property type="component" value="Unassembled WGS sequence"/>
</dbReference>
<dbReference type="InterPro" id="IPR044946">
    <property type="entry name" value="Restrct_endonuc_typeI_TRD_sf"/>
</dbReference>
<dbReference type="GO" id="GO:0003677">
    <property type="term" value="F:DNA binding"/>
    <property type="evidence" value="ECO:0007669"/>
    <property type="project" value="UniProtKB-KW"/>
</dbReference>
<proteinExistence type="predicted"/>
<evidence type="ECO:0000313" key="4">
    <source>
        <dbReference type="EMBL" id="HJB12851.1"/>
    </source>
</evidence>
<keyword evidence="2" id="KW-0238">DNA-binding</keyword>
<feature type="coiled-coil region" evidence="3">
    <location>
        <begin position="164"/>
        <end position="191"/>
    </location>
</feature>
<gene>
    <name evidence="4" type="ORF">H9787_03990</name>
</gene>
<keyword evidence="1" id="KW-0680">Restriction system</keyword>
<accession>A0A9D2LHX6</accession>
<comment type="caution">
    <text evidence="4">The sequence shown here is derived from an EMBL/GenBank/DDBJ whole genome shotgun (WGS) entry which is preliminary data.</text>
</comment>
<organism evidence="4 5">
    <name type="scientific">Candidatus Oscillibacter excrementigallinarum</name>
    <dbReference type="NCBI Taxonomy" id="2838716"/>
    <lineage>
        <taxon>Bacteria</taxon>
        <taxon>Bacillati</taxon>
        <taxon>Bacillota</taxon>
        <taxon>Clostridia</taxon>
        <taxon>Eubacteriales</taxon>
        <taxon>Oscillospiraceae</taxon>
        <taxon>Oscillibacter</taxon>
    </lineage>
</organism>
<evidence type="ECO:0000256" key="3">
    <source>
        <dbReference type="SAM" id="Coils"/>
    </source>
</evidence>
<dbReference type="GO" id="GO:0004519">
    <property type="term" value="F:endonuclease activity"/>
    <property type="evidence" value="ECO:0007669"/>
    <property type="project" value="UniProtKB-KW"/>
</dbReference>
<keyword evidence="3" id="KW-0175">Coiled coil</keyword>
<dbReference type="PANTHER" id="PTHR30408">
    <property type="entry name" value="TYPE-1 RESTRICTION ENZYME ECOKI SPECIFICITY PROTEIN"/>
    <property type="match status" value="1"/>
</dbReference>
<protein>
    <submittedName>
        <fullName evidence="4">Restriction endonuclease subunit S</fullName>
    </submittedName>
</protein>
<evidence type="ECO:0000256" key="2">
    <source>
        <dbReference type="ARBA" id="ARBA00023125"/>
    </source>
</evidence>
<dbReference type="Gene3D" id="3.90.220.20">
    <property type="entry name" value="DNA methylase specificity domains"/>
    <property type="match status" value="2"/>
</dbReference>
<dbReference type="SUPFAM" id="SSF116734">
    <property type="entry name" value="DNA methylase specificity domain"/>
    <property type="match status" value="2"/>
</dbReference>
<dbReference type="GO" id="GO:0009307">
    <property type="term" value="P:DNA restriction-modification system"/>
    <property type="evidence" value="ECO:0007669"/>
    <property type="project" value="UniProtKB-KW"/>
</dbReference>